<proteinExistence type="predicted"/>
<evidence type="ECO:0000256" key="4">
    <source>
        <dbReference type="ARBA" id="ARBA00022692"/>
    </source>
</evidence>
<keyword evidence="5 7" id="KW-1133">Transmembrane helix</keyword>
<comment type="subcellular location">
    <subcellularLocation>
        <location evidence="1">Cell membrane</location>
        <topology evidence="1">Multi-pass membrane protein</topology>
    </subcellularLocation>
</comment>
<keyword evidence="2" id="KW-0813">Transport</keyword>
<evidence type="ECO:0000256" key="3">
    <source>
        <dbReference type="ARBA" id="ARBA00022475"/>
    </source>
</evidence>
<organism evidence="8 9">
    <name type="scientific">Xanthomonas hyacinthi</name>
    <dbReference type="NCBI Taxonomy" id="56455"/>
    <lineage>
        <taxon>Bacteria</taxon>
        <taxon>Pseudomonadati</taxon>
        <taxon>Pseudomonadota</taxon>
        <taxon>Gammaproteobacteria</taxon>
        <taxon>Lysobacterales</taxon>
        <taxon>Lysobacteraceae</taxon>
        <taxon>Xanthomonas</taxon>
    </lineage>
</organism>
<keyword evidence="3" id="KW-1003">Cell membrane</keyword>
<evidence type="ECO:0000256" key="7">
    <source>
        <dbReference type="SAM" id="Phobius"/>
    </source>
</evidence>
<dbReference type="InterPro" id="IPR006726">
    <property type="entry name" value="PHBA_efflux_AaeB/fusaric-R"/>
</dbReference>
<dbReference type="GO" id="GO:0022857">
    <property type="term" value="F:transmembrane transporter activity"/>
    <property type="evidence" value="ECO:0007669"/>
    <property type="project" value="InterPro"/>
</dbReference>
<protein>
    <recommendedName>
        <fullName evidence="10">FUSC family protein</fullName>
    </recommendedName>
</protein>
<evidence type="ECO:0000313" key="9">
    <source>
        <dbReference type="Proteomes" id="UP000238261"/>
    </source>
</evidence>
<evidence type="ECO:0000313" key="8">
    <source>
        <dbReference type="EMBL" id="PPU99351.1"/>
    </source>
</evidence>
<feature type="transmembrane region" description="Helical" evidence="7">
    <location>
        <begin position="445"/>
        <end position="464"/>
    </location>
</feature>
<sequence>MLSSPPMPSLRMDSAAAAALRMTLAALLALAIAAGLGIHHPWWAAMTVWLVAQPTRGLLLERGLARLAGTALGALVGALILRGFGGDPALLLAAIACWLALCAGLGSMFRHFRNYGVVLAGYTAAIVVLFGFDDGALDAGLALDRVVCTVLGIVCVTLASIHGVPAARGENAAVRLDALQRCCLARVEAHLRGAEPAPPGPVIAGIGALDQAIDVDLAGSLSGRRVALRMRRVCALLLELVALTLRPGAIASGLPAMAESADDRLAVLSRHALAVEQPALADALDELRQARRGPDAALLDARVLDIDLAAMLRAALRPALALAIAGALWWSTGWQMGAMMAMTAALFASLFSSNDQGNQALIHVLIGSLLGAVAGVGTRLLLPHADGLPSVLLCIAPVLLLGAWLMQRPATAKMAIDLNMTFLLTAQPGLPPVLAAVALHQAAGIIAGVLVAVATFWLILPANPKERRRLLTRRIARLGRRLEQAPDVAAAACAHRGLRAAQLRLLACTDPAREPADALHCLAWARRVLTRRRLLANAAIPRSKTGAAVAAHAESVCLHPTKDNIDEQEPRPK</sequence>
<name>A0A2S7F1N9_9XANT</name>
<gene>
    <name evidence="8" type="ORF">XhyaCFBP1156_03530</name>
</gene>
<reference evidence="9" key="1">
    <citation type="submission" date="2016-08" db="EMBL/GenBank/DDBJ databases">
        <authorList>
            <person name="Merda D."/>
            <person name="Briand M."/>
            <person name="Taghouti G."/>
            <person name="Carrere S."/>
            <person name="Gouzy J."/>
            <person name="Portier P."/>
            <person name="Jacques M.-A."/>
            <person name="Fischer-Le Saux M."/>
        </authorList>
    </citation>
    <scope>NUCLEOTIDE SEQUENCE [LARGE SCALE GENOMIC DNA]</scope>
    <source>
        <strain evidence="9">CFBP1156</strain>
    </source>
</reference>
<accession>A0A2S7F1N9</accession>
<dbReference type="Proteomes" id="UP000238261">
    <property type="component" value="Unassembled WGS sequence"/>
</dbReference>
<comment type="caution">
    <text evidence="8">The sequence shown here is derived from an EMBL/GenBank/DDBJ whole genome shotgun (WGS) entry which is preliminary data.</text>
</comment>
<keyword evidence="9" id="KW-1185">Reference proteome</keyword>
<evidence type="ECO:0000256" key="6">
    <source>
        <dbReference type="ARBA" id="ARBA00023136"/>
    </source>
</evidence>
<evidence type="ECO:0000256" key="5">
    <source>
        <dbReference type="ARBA" id="ARBA00022989"/>
    </source>
</evidence>
<evidence type="ECO:0008006" key="10">
    <source>
        <dbReference type="Google" id="ProtNLM"/>
    </source>
</evidence>
<dbReference type="AlphaFoldDB" id="A0A2S7F1N9"/>
<feature type="transmembrane region" description="Helical" evidence="7">
    <location>
        <begin position="310"/>
        <end position="330"/>
    </location>
</feature>
<feature type="transmembrane region" description="Helical" evidence="7">
    <location>
        <begin position="115"/>
        <end position="133"/>
    </location>
</feature>
<evidence type="ECO:0000256" key="1">
    <source>
        <dbReference type="ARBA" id="ARBA00004651"/>
    </source>
</evidence>
<dbReference type="Pfam" id="PF04632">
    <property type="entry name" value="FUSC"/>
    <property type="match status" value="1"/>
</dbReference>
<feature type="transmembrane region" description="Helical" evidence="7">
    <location>
        <begin position="139"/>
        <end position="161"/>
    </location>
</feature>
<feature type="transmembrane region" description="Helical" evidence="7">
    <location>
        <begin position="90"/>
        <end position="108"/>
    </location>
</feature>
<keyword evidence="4 7" id="KW-0812">Transmembrane</keyword>
<evidence type="ECO:0000256" key="2">
    <source>
        <dbReference type="ARBA" id="ARBA00022448"/>
    </source>
</evidence>
<feature type="transmembrane region" description="Helical" evidence="7">
    <location>
        <begin position="67"/>
        <end position="84"/>
    </location>
</feature>
<feature type="transmembrane region" description="Helical" evidence="7">
    <location>
        <begin position="360"/>
        <end position="382"/>
    </location>
</feature>
<dbReference type="PANTHER" id="PTHR30509:SF9">
    <property type="entry name" value="MULTIDRUG RESISTANCE PROTEIN MDTO"/>
    <property type="match status" value="1"/>
</dbReference>
<dbReference type="EMBL" id="MDEG01000002">
    <property type="protein sequence ID" value="PPU99351.1"/>
    <property type="molecule type" value="Genomic_DNA"/>
</dbReference>
<dbReference type="PANTHER" id="PTHR30509">
    <property type="entry name" value="P-HYDROXYBENZOIC ACID EFFLUX PUMP SUBUNIT-RELATED"/>
    <property type="match status" value="1"/>
</dbReference>
<feature type="transmembrane region" description="Helical" evidence="7">
    <location>
        <begin position="388"/>
        <end position="406"/>
    </location>
</feature>
<dbReference type="GO" id="GO:0005886">
    <property type="term" value="C:plasma membrane"/>
    <property type="evidence" value="ECO:0007669"/>
    <property type="project" value="UniProtKB-SubCell"/>
</dbReference>
<keyword evidence="6 7" id="KW-0472">Membrane</keyword>